<reference evidence="15" key="1">
    <citation type="submission" date="2019-10" db="EMBL/GenBank/DDBJ databases">
        <title>Description of Paenibacillus glebae sp. nov.</title>
        <authorList>
            <person name="Carlier A."/>
            <person name="Qi S."/>
        </authorList>
    </citation>
    <scope>NUCLEOTIDE SEQUENCE</scope>
    <source>
        <strain evidence="15">LMG 31456</strain>
    </source>
</reference>
<evidence type="ECO:0000256" key="2">
    <source>
        <dbReference type="ARBA" id="ARBA00022475"/>
    </source>
</evidence>
<comment type="similarity">
    <text evidence="12">Belongs to the phospholipase D family. Cardiolipin synthase subfamily.</text>
</comment>
<keyword evidence="16" id="KW-1185">Reference proteome</keyword>
<dbReference type="InterPro" id="IPR027379">
    <property type="entry name" value="CLS_N"/>
</dbReference>
<feature type="active site" evidence="12">
    <location>
        <position position="394"/>
    </location>
</feature>
<dbReference type="HAMAP" id="MF_01916">
    <property type="entry name" value="Cardiolipin_synth_Cls"/>
    <property type="match status" value="1"/>
</dbReference>
<dbReference type="SUPFAM" id="SSF56024">
    <property type="entry name" value="Phospholipase D/nuclease"/>
    <property type="match status" value="2"/>
</dbReference>
<feature type="active site" evidence="12">
    <location>
        <position position="396"/>
    </location>
</feature>
<dbReference type="SMART" id="SM00155">
    <property type="entry name" value="PLDc"/>
    <property type="match status" value="2"/>
</dbReference>
<gene>
    <name evidence="15" type="primary">cls</name>
    <name evidence="15" type="ORF">GC093_15420</name>
</gene>
<evidence type="ECO:0000256" key="10">
    <source>
        <dbReference type="ARBA" id="ARBA00023209"/>
    </source>
</evidence>
<comment type="catalytic activity">
    <reaction evidence="12">
        <text>2 a 1,2-diacyl-sn-glycero-3-phospho-(1'-sn-glycerol) = a cardiolipin + glycerol</text>
        <dbReference type="Rhea" id="RHEA:31451"/>
        <dbReference type="ChEBI" id="CHEBI:17754"/>
        <dbReference type="ChEBI" id="CHEBI:62237"/>
        <dbReference type="ChEBI" id="CHEBI:64716"/>
    </reaction>
</comment>
<dbReference type="AlphaFoldDB" id="A0A972JZH9"/>
<feature type="active site" evidence="12">
    <location>
        <position position="225"/>
    </location>
</feature>
<dbReference type="EMBL" id="WHOD01000059">
    <property type="protein sequence ID" value="NOU94599.1"/>
    <property type="molecule type" value="Genomic_DNA"/>
</dbReference>
<feature type="active site" evidence="12">
    <location>
        <position position="401"/>
    </location>
</feature>
<keyword evidence="10 12" id="KW-0594">Phospholipid biosynthesis</keyword>
<feature type="domain" description="PLD phosphodiesterase" evidence="14">
    <location>
        <begin position="389"/>
        <end position="416"/>
    </location>
</feature>
<evidence type="ECO:0000256" key="8">
    <source>
        <dbReference type="ARBA" id="ARBA00023098"/>
    </source>
</evidence>
<feature type="transmembrane region" description="Helical" evidence="12">
    <location>
        <begin position="30"/>
        <end position="51"/>
    </location>
</feature>
<keyword evidence="6" id="KW-0677">Repeat</keyword>
<dbReference type="GO" id="GO:0032049">
    <property type="term" value="P:cardiolipin biosynthetic process"/>
    <property type="evidence" value="ECO:0007669"/>
    <property type="project" value="UniProtKB-UniRule"/>
</dbReference>
<dbReference type="Gene3D" id="3.30.870.10">
    <property type="entry name" value="Endonuclease Chain A"/>
    <property type="match status" value="2"/>
</dbReference>
<dbReference type="CDD" id="cd09110">
    <property type="entry name" value="PLDc_CLS_1"/>
    <property type="match status" value="1"/>
</dbReference>
<dbReference type="Pfam" id="PF13396">
    <property type="entry name" value="PLDc_N"/>
    <property type="match status" value="1"/>
</dbReference>
<dbReference type="PANTHER" id="PTHR21248:SF20">
    <property type="entry name" value="CARDIOLIPIN SYNTHASE YWIE-RELATED"/>
    <property type="match status" value="1"/>
</dbReference>
<evidence type="ECO:0000313" key="15">
    <source>
        <dbReference type="EMBL" id="NOU94599.1"/>
    </source>
</evidence>
<dbReference type="FunFam" id="3.30.870.10:FF:000014">
    <property type="entry name" value="Cardiolipin synthase"/>
    <property type="match status" value="1"/>
</dbReference>
<dbReference type="Proteomes" id="UP000641588">
    <property type="component" value="Unassembled WGS sequence"/>
</dbReference>
<evidence type="ECO:0000256" key="12">
    <source>
        <dbReference type="HAMAP-Rule" id="MF_01916"/>
    </source>
</evidence>
<dbReference type="InterPro" id="IPR025202">
    <property type="entry name" value="PLD-like_dom"/>
</dbReference>
<dbReference type="NCBIfam" id="TIGR04265">
    <property type="entry name" value="bac_cardiolipin"/>
    <property type="match status" value="1"/>
</dbReference>
<dbReference type="InterPro" id="IPR022924">
    <property type="entry name" value="Cardiolipin_synthase"/>
</dbReference>
<dbReference type="CDD" id="cd09112">
    <property type="entry name" value="PLDc_CLS_2"/>
    <property type="match status" value="1"/>
</dbReference>
<dbReference type="InterPro" id="IPR030874">
    <property type="entry name" value="Cardiolipin_synth_Firmi"/>
</dbReference>
<feature type="active site" evidence="12">
    <location>
        <position position="220"/>
    </location>
</feature>
<dbReference type="GO" id="GO:0008808">
    <property type="term" value="F:cardiolipin synthase activity"/>
    <property type="evidence" value="ECO:0007669"/>
    <property type="project" value="UniProtKB-UniRule"/>
</dbReference>
<dbReference type="InterPro" id="IPR001736">
    <property type="entry name" value="PLipase_D/transphosphatidylase"/>
</dbReference>
<evidence type="ECO:0000313" key="16">
    <source>
        <dbReference type="Proteomes" id="UP000641588"/>
    </source>
</evidence>
<comment type="caution">
    <text evidence="12">Lacks conserved residue(s) required for the propagation of feature annotation.</text>
</comment>
<dbReference type="EC" id="2.7.8.-" evidence="12 13"/>
<evidence type="ECO:0000256" key="9">
    <source>
        <dbReference type="ARBA" id="ARBA00023136"/>
    </source>
</evidence>
<dbReference type="PANTHER" id="PTHR21248">
    <property type="entry name" value="CARDIOLIPIN SYNTHASE"/>
    <property type="match status" value="1"/>
</dbReference>
<protein>
    <recommendedName>
        <fullName evidence="12 13">Cardiolipin synthase</fullName>
        <shortName evidence="12">CL synthase</shortName>
        <ecNumber evidence="12 13">2.7.8.-</ecNumber>
    </recommendedName>
</protein>
<dbReference type="GO" id="GO:0005886">
    <property type="term" value="C:plasma membrane"/>
    <property type="evidence" value="ECO:0007669"/>
    <property type="project" value="UniProtKB-SubCell"/>
</dbReference>
<comment type="caution">
    <text evidence="15">The sequence shown here is derived from an EMBL/GenBank/DDBJ whole genome shotgun (WGS) entry which is preliminary data.</text>
</comment>
<keyword evidence="3 12" id="KW-0444">Lipid biosynthesis</keyword>
<keyword evidence="2 12" id="KW-1003">Cell membrane</keyword>
<evidence type="ECO:0000256" key="1">
    <source>
        <dbReference type="ARBA" id="ARBA00004651"/>
    </source>
</evidence>
<name>A0A972JZH9_9BACL</name>
<dbReference type="Pfam" id="PF13091">
    <property type="entry name" value="PLDc_2"/>
    <property type="match status" value="2"/>
</dbReference>
<proteinExistence type="inferred from homology"/>
<evidence type="ECO:0000256" key="3">
    <source>
        <dbReference type="ARBA" id="ARBA00022516"/>
    </source>
</evidence>
<evidence type="ECO:0000256" key="11">
    <source>
        <dbReference type="ARBA" id="ARBA00023264"/>
    </source>
</evidence>
<evidence type="ECO:0000259" key="14">
    <source>
        <dbReference type="PROSITE" id="PS50035"/>
    </source>
</evidence>
<feature type="active site" evidence="12">
    <location>
        <position position="218"/>
    </location>
</feature>
<organism evidence="15 16">
    <name type="scientific">Paenibacillus foliorum</name>
    <dbReference type="NCBI Taxonomy" id="2654974"/>
    <lineage>
        <taxon>Bacteria</taxon>
        <taxon>Bacillati</taxon>
        <taxon>Bacillota</taxon>
        <taxon>Bacilli</taxon>
        <taxon>Bacillales</taxon>
        <taxon>Paenibacillaceae</taxon>
        <taxon>Paenibacillus</taxon>
    </lineage>
</organism>
<evidence type="ECO:0000256" key="6">
    <source>
        <dbReference type="ARBA" id="ARBA00022737"/>
    </source>
</evidence>
<keyword evidence="4 12" id="KW-0808">Transferase</keyword>
<evidence type="ECO:0000256" key="5">
    <source>
        <dbReference type="ARBA" id="ARBA00022692"/>
    </source>
</evidence>
<keyword evidence="11 12" id="KW-1208">Phospholipid metabolism</keyword>
<accession>A0A972JZH9</accession>
<evidence type="ECO:0000256" key="4">
    <source>
        <dbReference type="ARBA" id="ARBA00022679"/>
    </source>
</evidence>
<evidence type="ECO:0000256" key="13">
    <source>
        <dbReference type="NCBIfam" id="TIGR04265"/>
    </source>
</evidence>
<keyword evidence="9 12" id="KW-0472">Membrane</keyword>
<keyword evidence="7 12" id="KW-1133">Transmembrane helix</keyword>
<comment type="subcellular location">
    <subcellularLocation>
        <location evidence="1 12">Cell membrane</location>
        <topology evidence="1 12">Multi-pass membrane protein</topology>
    </subcellularLocation>
</comment>
<sequence>MVWILLVLILFIFQIITILVHEFRHPSKTVAWLVILFVFPIIGFIMYYFLAKEYTQHKKVRRKKHRYIPNPQFEGRRYAASQTHGEEVQHDSICSESRLYALLNNIPSSSFTQQNEVRVLTNADMAFKAMLEAIENAKSYIHFEFYTFRDDKIGLEFRELLVRKAAEGVKVRCIFDGVGSYKLTKSYLKRLCDAGVETFIFLPPLIAFFDKRMNYRNHRKIVVVDGIIGYLGGINIGEEYLGGNPKLGFWRDTHLEINGDAVYSLQYTFLTDWFFVSGQRLADPILFPEHHNTGNKRVQIISSGPDSNLDAILEMYFGAITTAKKRIFITTPYFVPDPSINMGLKTAAVSGVDVRVIYPECTDSKLVNYASLSYFEELMQAGVRFYSYKKGFMHAKVLIVDDILASVGTANMDMRSFFSNFELNAVLFDKETIGRLESDFLQDLRDSEELKLEVFISRSRLQKGKEAAARLLSPLF</sequence>
<feature type="domain" description="PLD phosphodiesterase" evidence="14">
    <location>
        <begin position="213"/>
        <end position="240"/>
    </location>
</feature>
<dbReference type="PROSITE" id="PS50035">
    <property type="entry name" value="PLD"/>
    <property type="match status" value="2"/>
</dbReference>
<comment type="function">
    <text evidence="12">Catalyzes the reversible phosphatidyl group transfer from one phosphatidylglycerol molecule to another to form cardiolipin (CL) (diphosphatidylglycerol) and glycerol.</text>
</comment>
<keyword evidence="8 12" id="KW-0443">Lipid metabolism</keyword>
<keyword evidence="5 12" id="KW-0812">Transmembrane</keyword>
<dbReference type="RefSeq" id="WP_171652819.1">
    <property type="nucleotide sequence ID" value="NZ_WHOD01000059.1"/>
</dbReference>
<evidence type="ECO:0000256" key="7">
    <source>
        <dbReference type="ARBA" id="ARBA00022989"/>
    </source>
</evidence>